<dbReference type="EMBL" id="DSBT01000102">
    <property type="protein sequence ID" value="HDP77230.1"/>
    <property type="molecule type" value="Genomic_DNA"/>
</dbReference>
<feature type="active site" description="Nucleophile" evidence="4">
    <location>
        <position position="99"/>
    </location>
</feature>
<dbReference type="Pfam" id="PF00561">
    <property type="entry name" value="Abhydrolase_1"/>
    <property type="match status" value="1"/>
</dbReference>
<feature type="active site" description="Proton donor" evidence="4">
    <location>
        <position position="264"/>
    </location>
</feature>
<dbReference type="AlphaFoldDB" id="A0A7C1CVC5"/>
<evidence type="ECO:0000256" key="2">
    <source>
        <dbReference type="ARBA" id="ARBA00022801"/>
    </source>
</evidence>
<comment type="caution">
    <text evidence="6">The sequence shown here is derived from an EMBL/GenBank/DDBJ whole genome shotgun (WGS) entry which is preliminary data.</text>
</comment>
<evidence type="ECO:0000256" key="3">
    <source>
        <dbReference type="PIRNR" id="PIRNR005539"/>
    </source>
</evidence>
<dbReference type="PIRSF" id="PIRSF005539">
    <property type="entry name" value="Pept_S33_TRI_F1"/>
    <property type="match status" value="1"/>
</dbReference>
<sequence>MEGFVVVPGGRIWYEVKGGDTEGIPLLTIHGGPGVPHNYLETLETLNNERPVVFYDQLGCGKSDRTSEKSLWRIERFVEEIELLRSELAYPEIHLLGQSWGTILACEYALKYPETVKSIVLSGPAMSISRFESDARRLMEKLKVSSREAISRAEKSGNFNQEDYQKAVSEFYGKFVCRMEPWPECMNEAVAGMGEDVYNYMYGPSEFTVTGVLKGYDCSSRLGKISCPVLLTCGEHDEATPEATAFYREKFPNAVMRVFEEASHEHHLEKPFEYIREVRQFLTRAESKS</sequence>
<dbReference type="Gene3D" id="3.40.50.1820">
    <property type="entry name" value="alpha/beta hydrolase"/>
    <property type="match status" value="1"/>
</dbReference>
<dbReference type="InterPro" id="IPR029058">
    <property type="entry name" value="AB_hydrolase_fold"/>
</dbReference>
<evidence type="ECO:0000256" key="4">
    <source>
        <dbReference type="PIRSR" id="PIRSR005539-1"/>
    </source>
</evidence>
<proteinExistence type="inferred from homology"/>
<evidence type="ECO:0000313" key="6">
    <source>
        <dbReference type="EMBL" id="HDP77230.1"/>
    </source>
</evidence>
<dbReference type="PANTHER" id="PTHR43798:SF33">
    <property type="entry name" value="HYDROLASE, PUTATIVE (AFU_ORTHOLOGUE AFUA_2G14860)-RELATED"/>
    <property type="match status" value="1"/>
</dbReference>
<comment type="similarity">
    <text evidence="1 3">Belongs to the peptidase S33 family.</text>
</comment>
<accession>A0A7C1CVC5</accession>
<dbReference type="InterPro" id="IPR005945">
    <property type="entry name" value="Pro_imino_pep"/>
</dbReference>
<reference evidence="6" key="1">
    <citation type="journal article" date="2020" name="mSystems">
        <title>Genome- and Community-Level Interaction Insights into Carbon Utilization and Element Cycling Functions of Hydrothermarchaeota in Hydrothermal Sediment.</title>
        <authorList>
            <person name="Zhou Z."/>
            <person name="Liu Y."/>
            <person name="Xu W."/>
            <person name="Pan J."/>
            <person name="Luo Z.H."/>
            <person name="Li M."/>
        </authorList>
    </citation>
    <scope>NUCLEOTIDE SEQUENCE [LARGE SCALE GENOMIC DNA]</scope>
    <source>
        <strain evidence="6">SpSt-1179</strain>
    </source>
</reference>
<gene>
    <name evidence="6" type="ORF">ENN47_03420</name>
</gene>
<dbReference type="GO" id="GO:0006508">
    <property type="term" value="P:proteolysis"/>
    <property type="evidence" value="ECO:0007669"/>
    <property type="project" value="InterPro"/>
</dbReference>
<evidence type="ECO:0000256" key="1">
    <source>
        <dbReference type="ARBA" id="ARBA00010088"/>
    </source>
</evidence>
<dbReference type="PRINTS" id="PR00111">
    <property type="entry name" value="ABHYDROLASE"/>
</dbReference>
<protein>
    <submittedName>
        <fullName evidence="6">Alpha/beta fold hydrolase</fullName>
    </submittedName>
</protein>
<name>A0A7C1CVC5_9BACT</name>
<dbReference type="InterPro" id="IPR000073">
    <property type="entry name" value="AB_hydrolase_1"/>
</dbReference>
<dbReference type="GO" id="GO:0008233">
    <property type="term" value="F:peptidase activity"/>
    <property type="evidence" value="ECO:0007669"/>
    <property type="project" value="InterPro"/>
</dbReference>
<dbReference type="SUPFAM" id="SSF53474">
    <property type="entry name" value="alpha/beta-Hydrolases"/>
    <property type="match status" value="1"/>
</dbReference>
<evidence type="ECO:0000259" key="5">
    <source>
        <dbReference type="Pfam" id="PF00561"/>
    </source>
</evidence>
<keyword evidence="2 3" id="KW-0378">Hydrolase</keyword>
<dbReference type="GO" id="GO:0016020">
    <property type="term" value="C:membrane"/>
    <property type="evidence" value="ECO:0007669"/>
    <property type="project" value="TreeGrafter"/>
</dbReference>
<feature type="active site" evidence="4">
    <location>
        <position position="237"/>
    </location>
</feature>
<feature type="domain" description="AB hydrolase-1" evidence="5">
    <location>
        <begin position="25"/>
        <end position="271"/>
    </location>
</feature>
<dbReference type="InterPro" id="IPR002410">
    <property type="entry name" value="Peptidase_S33"/>
</dbReference>
<dbReference type="PRINTS" id="PR00793">
    <property type="entry name" value="PROAMNOPTASE"/>
</dbReference>
<dbReference type="PANTHER" id="PTHR43798">
    <property type="entry name" value="MONOACYLGLYCEROL LIPASE"/>
    <property type="match status" value="1"/>
</dbReference>
<organism evidence="6">
    <name type="scientific">Mesotoga infera</name>
    <dbReference type="NCBI Taxonomy" id="1236046"/>
    <lineage>
        <taxon>Bacteria</taxon>
        <taxon>Thermotogati</taxon>
        <taxon>Thermotogota</taxon>
        <taxon>Thermotogae</taxon>
        <taxon>Kosmotogales</taxon>
        <taxon>Kosmotogaceae</taxon>
        <taxon>Mesotoga</taxon>
    </lineage>
</organism>
<dbReference type="NCBIfam" id="TIGR01250">
    <property type="entry name" value="pro_imino_pep_2"/>
    <property type="match status" value="1"/>
</dbReference>
<dbReference type="InterPro" id="IPR050266">
    <property type="entry name" value="AB_hydrolase_sf"/>
</dbReference>
<dbReference type="Proteomes" id="UP000886198">
    <property type="component" value="Unassembled WGS sequence"/>
</dbReference>